<gene>
    <name evidence="2" type="ORF">BG60_00105</name>
</gene>
<reference evidence="2 3" key="1">
    <citation type="submission" date="2014-03" db="EMBL/GenBank/DDBJ databases">
        <title>Draft Genome Sequences of Four Burkholderia Strains.</title>
        <authorList>
            <person name="Liu X.Y."/>
            <person name="Li C.X."/>
            <person name="Xu J.H."/>
        </authorList>
    </citation>
    <scope>NUCLEOTIDE SEQUENCE [LARGE SCALE GENOMIC DNA]</scope>
    <source>
        <strain evidence="2 3">OP-1</strain>
    </source>
</reference>
<feature type="compositionally biased region" description="Low complexity" evidence="1">
    <location>
        <begin position="52"/>
        <end position="64"/>
    </location>
</feature>
<proteinExistence type="predicted"/>
<evidence type="ECO:0000256" key="1">
    <source>
        <dbReference type="SAM" id="MobiDB-lite"/>
    </source>
</evidence>
<evidence type="ECO:0008006" key="4">
    <source>
        <dbReference type="Google" id="ProtNLM"/>
    </source>
</evidence>
<sequence>MSTETYVRNGHRVEITIDHDPTGQCTWSYTIDADGFTEMRDRPLESADAAREAATTHANAKADALPPGDEAGA</sequence>
<dbReference type="AlphaFoldDB" id="A0A656QVL2"/>
<protein>
    <recommendedName>
        <fullName evidence="4">DUF2188 domain-containing protein</fullName>
    </recommendedName>
</protein>
<dbReference type="EMBL" id="JFHD01000001">
    <property type="protein sequence ID" value="KDR33622.1"/>
    <property type="molecule type" value="Genomic_DNA"/>
</dbReference>
<organism evidence="2 3">
    <name type="scientific">Caballeronia zhejiangensis</name>
    <dbReference type="NCBI Taxonomy" id="871203"/>
    <lineage>
        <taxon>Bacteria</taxon>
        <taxon>Pseudomonadati</taxon>
        <taxon>Pseudomonadota</taxon>
        <taxon>Betaproteobacteria</taxon>
        <taxon>Burkholderiales</taxon>
        <taxon>Burkholderiaceae</taxon>
        <taxon>Caballeronia</taxon>
    </lineage>
</organism>
<keyword evidence="3" id="KW-1185">Reference proteome</keyword>
<evidence type="ECO:0000313" key="2">
    <source>
        <dbReference type="EMBL" id="KDR33622.1"/>
    </source>
</evidence>
<dbReference type="OrthoDB" id="9034521at2"/>
<name>A0A656QVL2_9BURK</name>
<dbReference type="RefSeq" id="WP_008345935.1">
    <property type="nucleotide sequence ID" value="NZ_CADFFU010000010.1"/>
</dbReference>
<evidence type="ECO:0000313" key="3">
    <source>
        <dbReference type="Proteomes" id="UP000027451"/>
    </source>
</evidence>
<feature type="region of interest" description="Disordered" evidence="1">
    <location>
        <begin position="44"/>
        <end position="73"/>
    </location>
</feature>
<accession>A0A656QVL2</accession>
<comment type="caution">
    <text evidence="2">The sequence shown here is derived from an EMBL/GenBank/DDBJ whole genome shotgun (WGS) entry which is preliminary data.</text>
</comment>
<dbReference type="Proteomes" id="UP000027451">
    <property type="component" value="Unassembled WGS sequence"/>
</dbReference>